<dbReference type="InterPro" id="IPR009009">
    <property type="entry name" value="RlpA-like_DPBB"/>
</dbReference>
<dbReference type="Proteomes" id="UP000531216">
    <property type="component" value="Unassembled WGS sequence"/>
</dbReference>
<sequence length="432" mass="46010">MWQDFGKASSVVCRAKNRLHLLSLHLLVSFARNMVGMTRRGVRVEATGGGRMMAGAGRDRRIGLGLAFGLSLALAGCQSTSSSTHQEELAPEGDAPFFTSKIFGVKASPRVTRLKKVPKGGGRDQTGKPYMVRGKWYYPKEEPGYVKTGTASWYGANFHGRLTANGEVYDMYHLSAAHPTFPLPSYARVTNQKTGSSVLVRVNDRGPYMHNRVLDVSSKAAEMLGFQHDGVADVKVEYVGRAPLEGDDTPMLMASYRPGDAPAINDGLPSGVMIASRQERSPFLMAAAFSAPRASTPAPVPRAVPVRTPSIEDLIETYDAASDAPVPVPVPRGSLLSYAPAEQAGGARGALASMIATPAKPETIELGALDDVALLMRVASLADGRADLNETGADGKVSLSLNMRPGQDADALLREIWDAGASDAFVVRADEP</sequence>
<reference evidence="6 7" key="1">
    <citation type="submission" date="2020-08" db="EMBL/GenBank/DDBJ databases">
        <title>Genomic Encyclopedia of Type Strains, Phase IV (KMG-IV): sequencing the most valuable type-strain genomes for metagenomic binning, comparative biology and taxonomic classification.</title>
        <authorList>
            <person name="Goeker M."/>
        </authorList>
    </citation>
    <scope>NUCLEOTIDE SEQUENCE [LARGE SCALE GENOMIC DNA]</scope>
    <source>
        <strain evidence="6 7">DSM 25024</strain>
    </source>
</reference>
<evidence type="ECO:0000313" key="6">
    <source>
        <dbReference type="EMBL" id="MBB3938291.1"/>
    </source>
</evidence>
<name>A0A7W6C2G1_9HYPH</name>
<evidence type="ECO:0000256" key="1">
    <source>
        <dbReference type="ARBA" id="ARBA00023239"/>
    </source>
</evidence>
<dbReference type="AlphaFoldDB" id="A0A7W6C2G1"/>
<dbReference type="InterPro" id="IPR034718">
    <property type="entry name" value="RlpA"/>
</dbReference>
<dbReference type="GO" id="GO:0071555">
    <property type="term" value="P:cell wall organization"/>
    <property type="evidence" value="ECO:0007669"/>
    <property type="project" value="UniProtKB-KW"/>
</dbReference>
<dbReference type="InterPro" id="IPR012997">
    <property type="entry name" value="RplA"/>
</dbReference>
<evidence type="ECO:0000256" key="2">
    <source>
        <dbReference type="ARBA" id="ARBA00023316"/>
    </source>
</evidence>
<keyword evidence="1 3" id="KW-0456">Lyase</keyword>
<evidence type="ECO:0000256" key="4">
    <source>
        <dbReference type="RuleBase" id="RU003495"/>
    </source>
</evidence>
<comment type="function">
    <text evidence="3">Lytic transglycosylase with a strong preference for naked glycan strands that lack stem peptides.</text>
</comment>
<comment type="caution">
    <text evidence="6">The sequence shown here is derived from an EMBL/GenBank/DDBJ whole genome shotgun (WGS) entry which is preliminary data.</text>
</comment>
<dbReference type="GO" id="GO:0000270">
    <property type="term" value="P:peptidoglycan metabolic process"/>
    <property type="evidence" value="ECO:0007669"/>
    <property type="project" value="UniProtKB-UniRule"/>
</dbReference>
<feature type="domain" description="RlpA-like protein double-psi beta-barrel" evidence="5">
    <location>
        <begin position="147"/>
        <end position="236"/>
    </location>
</feature>
<dbReference type="Gene3D" id="2.40.40.10">
    <property type="entry name" value="RlpA-like domain"/>
    <property type="match status" value="1"/>
</dbReference>
<protein>
    <recommendedName>
        <fullName evidence="3">Endolytic peptidoglycan transglycosylase RlpA</fullName>
        <ecNumber evidence="3">4.2.2.-</ecNumber>
    </recommendedName>
</protein>
<dbReference type="RefSeq" id="WP_342029327.1">
    <property type="nucleotide sequence ID" value="NZ_FOOA01000043.1"/>
</dbReference>
<dbReference type="CDD" id="cd22268">
    <property type="entry name" value="DPBB_RlpA-like"/>
    <property type="match status" value="1"/>
</dbReference>
<dbReference type="SUPFAM" id="SSF50685">
    <property type="entry name" value="Barwin-like endoglucanases"/>
    <property type="match status" value="1"/>
</dbReference>
<evidence type="ECO:0000256" key="3">
    <source>
        <dbReference type="HAMAP-Rule" id="MF_02071"/>
    </source>
</evidence>
<keyword evidence="7" id="KW-1185">Reference proteome</keyword>
<keyword evidence="2 3" id="KW-0961">Cell wall biogenesis/degradation</keyword>
<accession>A0A7W6C2G1</accession>
<gene>
    <name evidence="3" type="primary">rlpA</name>
    <name evidence="6" type="ORF">GGR05_004462</name>
</gene>
<dbReference type="NCBIfam" id="TIGR00413">
    <property type="entry name" value="rlpA"/>
    <property type="match status" value="1"/>
</dbReference>
<proteinExistence type="inferred from homology"/>
<dbReference type="Pfam" id="PF03330">
    <property type="entry name" value="DPBB_1"/>
    <property type="match status" value="1"/>
</dbReference>
<dbReference type="HAMAP" id="MF_02071">
    <property type="entry name" value="RlpA"/>
    <property type="match status" value="1"/>
</dbReference>
<evidence type="ECO:0000259" key="5">
    <source>
        <dbReference type="Pfam" id="PF03330"/>
    </source>
</evidence>
<dbReference type="GO" id="GO:0008932">
    <property type="term" value="F:lytic endotransglycosylase activity"/>
    <property type="evidence" value="ECO:0007669"/>
    <property type="project" value="UniProtKB-UniRule"/>
</dbReference>
<keyword evidence="6" id="KW-0449">Lipoprotein</keyword>
<organism evidence="6 7">
    <name type="scientific">Aureimonas phyllosphaerae</name>
    <dbReference type="NCBI Taxonomy" id="1166078"/>
    <lineage>
        <taxon>Bacteria</taxon>
        <taxon>Pseudomonadati</taxon>
        <taxon>Pseudomonadota</taxon>
        <taxon>Alphaproteobacteria</taxon>
        <taxon>Hyphomicrobiales</taxon>
        <taxon>Aurantimonadaceae</taxon>
        <taxon>Aureimonas</taxon>
    </lineage>
</organism>
<dbReference type="InterPro" id="IPR036908">
    <property type="entry name" value="RlpA-like_sf"/>
</dbReference>
<dbReference type="PANTHER" id="PTHR34183:SF1">
    <property type="entry name" value="ENDOLYTIC PEPTIDOGLYCAN TRANSGLYCOSYLASE RLPA"/>
    <property type="match status" value="1"/>
</dbReference>
<dbReference type="PANTHER" id="PTHR34183">
    <property type="entry name" value="ENDOLYTIC PEPTIDOGLYCAN TRANSGLYCOSYLASE RLPA"/>
    <property type="match status" value="1"/>
</dbReference>
<comment type="similarity">
    <text evidence="3 4">Belongs to the RlpA family.</text>
</comment>
<dbReference type="EMBL" id="JACIDO010000026">
    <property type="protein sequence ID" value="MBB3938291.1"/>
    <property type="molecule type" value="Genomic_DNA"/>
</dbReference>
<dbReference type="EC" id="4.2.2.-" evidence="3"/>
<evidence type="ECO:0000313" key="7">
    <source>
        <dbReference type="Proteomes" id="UP000531216"/>
    </source>
</evidence>